<dbReference type="EMBL" id="LNQE01001761">
    <property type="protein sequence ID" value="KUG07910.1"/>
    <property type="molecule type" value="Genomic_DNA"/>
</dbReference>
<evidence type="ECO:0000313" key="1">
    <source>
        <dbReference type="EMBL" id="KUG07910.1"/>
    </source>
</evidence>
<reference evidence="1" key="1">
    <citation type="journal article" date="2015" name="Proc. Natl. Acad. Sci. U.S.A.">
        <title>Networks of energetic and metabolic interactions define dynamics in microbial communities.</title>
        <authorList>
            <person name="Embree M."/>
            <person name="Liu J.K."/>
            <person name="Al-Bassam M.M."/>
            <person name="Zengler K."/>
        </authorList>
    </citation>
    <scope>NUCLEOTIDE SEQUENCE</scope>
</reference>
<dbReference type="InterPro" id="IPR020075">
    <property type="entry name" value="Uncharacterised_AF2234"/>
</dbReference>
<proteinExistence type="predicted"/>
<organism evidence="1">
    <name type="scientific">hydrocarbon metagenome</name>
    <dbReference type="NCBI Taxonomy" id="938273"/>
    <lineage>
        <taxon>unclassified sequences</taxon>
        <taxon>metagenomes</taxon>
        <taxon>ecological metagenomes</taxon>
    </lineage>
</organism>
<name>A0A0W8EHE2_9ZZZZ</name>
<dbReference type="Pfam" id="PF10967">
    <property type="entry name" value="DUF2769"/>
    <property type="match status" value="1"/>
</dbReference>
<comment type="caution">
    <text evidence="1">The sequence shown here is derived from an EMBL/GenBank/DDBJ whole genome shotgun (WGS) entry which is preliminary data.</text>
</comment>
<accession>A0A0W8EHE2</accession>
<evidence type="ECO:0008006" key="2">
    <source>
        <dbReference type="Google" id="ProtNLM"/>
    </source>
</evidence>
<sequence length="54" mass="5756">MKDTPPHALFCARGKSQDAAKAADKGCNCFGCGVFTKYKLKGGYFCLHGTEGPK</sequence>
<dbReference type="AlphaFoldDB" id="A0A0W8EHE2"/>
<gene>
    <name evidence="1" type="ORF">ASZ90_016707</name>
</gene>
<protein>
    <recommendedName>
        <fullName evidence="2">DUF2769 domain-containing protein</fullName>
    </recommendedName>
</protein>